<geneLocation type="mitochondrion" evidence="2"/>
<evidence type="ECO:0000256" key="1">
    <source>
        <dbReference type="SAM" id="Phobius"/>
    </source>
</evidence>
<accession>A0A101M058</accession>
<gene>
    <name evidence="2" type="ORF">ABT39_MTgene4614</name>
</gene>
<proteinExistence type="predicted"/>
<keyword evidence="1" id="KW-1133">Transmembrane helix</keyword>
<feature type="transmembrane region" description="Helical" evidence="1">
    <location>
        <begin position="41"/>
        <end position="63"/>
    </location>
</feature>
<dbReference type="EMBL" id="LKAM01000005">
    <property type="protein sequence ID" value="KUM48599.1"/>
    <property type="molecule type" value="Genomic_DNA"/>
</dbReference>
<keyword evidence="1" id="KW-0812">Transmembrane</keyword>
<keyword evidence="1" id="KW-0472">Membrane</keyword>
<protein>
    <submittedName>
        <fullName evidence="2">Uncharacterized protein</fullName>
    </submittedName>
</protein>
<sequence length="73" mass="8326">MIVLKPDGSSGVVCPSYTRQTKVSFRKTVISGRFSDRPEPLMGFATFWIFLFIPQLTLSPYLGHYTLFGTRTY</sequence>
<reference evidence="2" key="1">
    <citation type="journal article" date="2015" name="Genome Biol. Evol.">
        <title>Organellar Genomes of White Spruce (Picea glauca): Assembly and Annotation.</title>
        <authorList>
            <person name="Jackman S.D."/>
            <person name="Warren R.L."/>
            <person name="Gibb E.A."/>
            <person name="Vandervalk B.P."/>
            <person name="Mohamadi H."/>
            <person name="Chu J."/>
            <person name="Raymond A."/>
            <person name="Pleasance S."/>
            <person name="Coope R."/>
            <person name="Wildung M.R."/>
            <person name="Ritland C.E."/>
            <person name="Bousquet J."/>
            <person name="Jones S.J."/>
            <person name="Bohlmann J."/>
            <person name="Birol I."/>
        </authorList>
    </citation>
    <scope>NUCLEOTIDE SEQUENCE [LARGE SCALE GENOMIC DNA]</scope>
    <source>
        <tissue evidence="2">Flushing bud</tissue>
    </source>
</reference>
<organism evidence="2">
    <name type="scientific">Picea glauca</name>
    <name type="common">White spruce</name>
    <name type="synonym">Pinus glauca</name>
    <dbReference type="NCBI Taxonomy" id="3330"/>
    <lineage>
        <taxon>Eukaryota</taxon>
        <taxon>Viridiplantae</taxon>
        <taxon>Streptophyta</taxon>
        <taxon>Embryophyta</taxon>
        <taxon>Tracheophyta</taxon>
        <taxon>Spermatophyta</taxon>
        <taxon>Pinopsida</taxon>
        <taxon>Pinidae</taxon>
        <taxon>Conifers I</taxon>
        <taxon>Pinales</taxon>
        <taxon>Pinaceae</taxon>
        <taxon>Picea</taxon>
    </lineage>
</organism>
<keyword evidence="2" id="KW-0496">Mitochondrion</keyword>
<evidence type="ECO:0000313" key="2">
    <source>
        <dbReference type="EMBL" id="KUM48599.1"/>
    </source>
</evidence>
<comment type="caution">
    <text evidence="2">The sequence shown here is derived from an EMBL/GenBank/DDBJ whole genome shotgun (WGS) entry which is preliminary data.</text>
</comment>
<dbReference type="AlphaFoldDB" id="A0A101M058"/>
<name>A0A101M058_PICGL</name>